<dbReference type="InterPro" id="IPR006148">
    <property type="entry name" value="Glc/Gal-6P_isomerase"/>
</dbReference>
<reference evidence="3" key="1">
    <citation type="submission" date="2018-06" db="EMBL/GenBank/DDBJ databases">
        <authorList>
            <person name="Zhirakovskaya E."/>
        </authorList>
    </citation>
    <scope>NUCLEOTIDE SEQUENCE</scope>
</reference>
<feature type="domain" description="Glucosamine/galactosamine-6-phosphate isomerase" evidence="2">
    <location>
        <begin position="27"/>
        <end position="246"/>
    </location>
</feature>
<dbReference type="Gene3D" id="3.40.50.1360">
    <property type="match status" value="1"/>
</dbReference>
<organism evidence="3">
    <name type="scientific">hydrothermal vent metagenome</name>
    <dbReference type="NCBI Taxonomy" id="652676"/>
    <lineage>
        <taxon>unclassified sequences</taxon>
        <taxon>metagenomes</taxon>
        <taxon>ecological metagenomes</taxon>
    </lineage>
</organism>
<dbReference type="PANTHER" id="PTHR11054">
    <property type="entry name" value="6-PHOSPHOGLUCONOLACTONASE"/>
    <property type="match status" value="1"/>
</dbReference>
<evidence type="ECO:0000259" key="2">
    <source>
        <dbReference type="Pfam" id="PF01182"/>
    </source>
</evidence>
<dbReference type="EC" id="3.1.1.31" evidence="3"/>
<dbReference type="AlphaFoldDB" id="A0A3B0UTQ9"/>
<dbReference type="GO" id="GO:0006098">
    <property type="term" value="P:pentose-phosphate shunt"/>
    <property type="evidence" value="ECO:0007669"/>
    <property type="project" value="InterPro"/>
</dbReference>
<evidence type="ECO:0000313" key="3">
    <source>
        <dbReference type="EMBL" id="VAW34515.1"/>
    </source>
</evidence>
<sequence>MARRKGRIITIRTTNPFTLQVFANDPAFNQAATRLLTTLAQDAVAQNGRFSIALSGGGTPAGVYQLWGERPFVDEMPWHNTHLFWSDERLVPPTDTSSNYAQVASLLLKNAPIPPENIHRAKGELEMEAAVADYTHQLQTFATRCTAPIFDVVLLGMGSDGHTASLFPNSPLRQPELVVGVTADYNGRPAQRISFTPLLINCARHVIFLVKGSGKKETLQKVLYGPYQPDKLPAQRIQPISGTLTWLVGEAVAS</sequence>
<dbReference type="NCBIfam" id="TIGR01198">
    <property type="entry name" value="pgl"/>
    <property type="match status" value="1"/>
</dbReference>
<gene>
    <name evidence="3" type="ORF">MNBD_CHLOROFLEXI01-5152</name>
</gene>
<keyword evidence="3" id="KW-0378">Hydrolase</keyword>
<dbReference type="EMBL" id="UOEU01000538">
    <property type="protein sequence ID" value="VAW34515.1"/>
    <property type="molecule type" value="Genomic_DNA"/>
</dbReference>
<dbReference type="SUPFAM" id="SSF100950">
    <property type="entry name" value="NagB/RpiA/CoA transferase-like"/>
    <property type="match status" value="1"/>
</dbReference>
<dbReference type="InterPro" id="IPR005900">
    <property type="entry name" value="6-phosphogluconolactonase_DevB"/>
</dbReference>
<dbReference type="GO" id="GO:0005975">
    <property type="term" value="P:carbohydrate metabolic process"/>
    <property type="evidence" value="ECO:0007669"/>
    <property type="project" value="InterPro"/>
</dbReference>
<dbReference type="Pfam" id="PF01182">
    <property type="entry name" value="Glucosamine_iso"/>
    <property type="match status" value="1"/>
</dbReference>
<dbReference type="GO" id="GO:0017057">
    <property type="term" value="F:6-phosphogluconolactonase activity"/>
    <property type="evidence" value="ECO:0007669"/>
    <property type="project" value="UniProtKB-EC"/>
</dbReference>
<dbReference type="InterPro" id="IPR039104">
    <property type="entry name" value="6PGL"/>
</dbReference>
<name>A0A3B0UTQ9_9ZZZZ</name>
<proteinExistence type="inferred from homology"/>
<dbReference type="CDD" id="cd01400">
    <property type="entry name" value="6PGL"/>
    <property type="match status" value="1"/>
</dbReference>
<evidence type="ECO:0000256" key="1">
    <source>
        <dbReference type="ARBA" id="ARBA00010662"/>
    </source>
</evidence>
<protein>
    <submittedName>
        <fullName evidence="3">6-phosphogluconolactonase, eukaryotic type</fullName>
        <ecNumber evidence="3">3.1.1.31</ecNumber>
    </submittedName>
</protein>
<dbReference type="PANTHER" id="PTHR11054:SF0">
    <property type="entry name" value="6-PHOSPHOGLUCONOLACTONASE"/>
    <property type="match status" value="1"/>
</dbReference>
<dbReference type="InterPro" id="IPR037171">
    <property type="entry name" value="NagB/RpiA_transferase-like"/>
</dbReference>
<accession>A0A3B0UTQ9</accession>
<comment type="similarity">
    <text evidence="1">Belongs to the glucosamine/galactosamine-6-phosphate isomerase family. 6-phosphogluconolactonase subfamily.</text>
</comment>